<comment type="caution">
    <text evidence="7">The sequence shown here is derived from an EMBL/GenBank/DDBJ whole genome shotgun (WGS) entry which is preliminary data.</text>
</comment>
<dbReference type="SUPFAM" id="SSF102215">
    <property type="entry name" value="Creatininase"/>
    <property type="match status" value="1"/>
</dbReference>
<keyword evidence="2" id="KW-0479">Metal-binding</keyword>
<organism evidence="7 8">
    <name type="scientific">Thermaerobacter subterraneus DSM 13965</name>
    <dbReference type="NCBI Taxonomy" id="867903"/>
    <lineage>
        <taxon>Bacteria</taxon>
        <taxon>Bacillati</taxon>
        <taxon>Bacillota</taxon>
        <taxon>Clostridia</taxon>
        <taxon>Eubacteriales</taxon>
        <taxon>Clostridiales Family XVII. Incertae Sedis</taxon>
        <taxon>Thermaerobacter</taxon>
    </lineage>
</organism>
<dbReference type="eggNOG" id="COG1402">
    <property type="taxonomic scope" value="Bacteria"/>
</dbReference>
<keyword evidence="8" id="KW-1185">Reference proteome</keyword>
<keyword evidence="4" id="KW-0862">Zinc</keyword>
<feature type="region of interest" description="Disordered" evidence="6">
    <location>
        <begin position="1"/>
        <end position="21"/>
    </location>
</feature>
<dbReference type="EMBL" id="AENY02000003">
    <property type="protein sequence ID" value="EKP94097.1"/>
    <property type="molecule type" value="Genomic_DNA"/>
</dbReference>
<dbReference type="InterPro" id="IPR024087">
    <property type="entry name" value="Creatininase-like_sf"/>
</dbReference>
<sequence>MRNRQREMGPESAAAPSWAPPEGPACVVPIHRIPGGHLEAWIARADFALLPLASLEWHGPHMPLGTDLILAEGLARRLRGDFTALLYPPFTYTACPGKTRHYPGTVALRAEVALAALCDVLRGILGAGFVRVMMLNAHDANMAIGRAAAEAVSGEFRASILLVNWWQMVTTEETAGMFRAEAGDGRPGRGHGGPFEAAATAALDPGSVDPALAAELPPRRPPAAERPFVLVESHPSPWAGYAGFVRDATEAKGRVIVERATRHLEDLVAAWLRAPLPDEPGPRRGGPAGAGG</sequence>
<evidence type="ECO:0000256" key="6">
    <source>
        <dbReference type="SAM" id="MobiDB-lite"/>
    </source>
</evidence>
<dbReference type="GO" id="GO:0009231">
    <property type="term" value="P:riboflavin biosynthetic process"/>
    <property type="evidence" value="ECO:0007669"/>
    <property type="project" value="TreeGrafter"/>
</dbReference>
<evidence type="ECO:0000313" key="7">
    <source>
        <dbReference type="EMBL" id="EKP94097.1"/>
    </source>
</evidence>
<evidence type="ECO:0000256" key="5">
    <source>
        <dbReference type="ARBA" id="ARBA00024029"/>
    </source>
</evidence>
<dbReference type="InterPro" id="IPR003785">
    <property type="entry name" value="Creatininase/forma_Hydrolase"/>
</dbReference>
<keyword evidence="3" id="KW-0378">Hydrolase</keyword>
<dbReference type="GO" id="GO:0046872">
    <property type="term" value="F:metal ion binding"/>
    <property type="evidence" value="ECO:0007669"/>
    <property type="project" value="UniProtKB-KW"/>
</dbReference>
<reference evidence="7" key="2">
    <citation type="submission" date="2012-10" db="EMBL/GenBank/DDBJ databases">
        <title>Improved high-quality draft of Thermaerobacter subterraneus C21, DSM 13965.</title>
        <authorList>
            <consortium name="DOE Joint Genome Institute"/>
            <person name="Eisen J."/>
            <person name="Huntemann M."/>
            <person name="Wei C.-L."/>
            <person name="Han J."/>
            <person name="Detter J.C."/>
            <person name="Han C."/>
            <person name="Tapia R."/>
            <person name="Chen A."/>
            <person name="Kyrpides N."/>
            <person name="Mavromatis K."/>
            <person name="Markowitz V."/>
            <person name="Szeto E."/>
            <person name="Ivanova N."/>
            <person name="Mikhailova N."/>
            <person name="Ovchinnikova G."/>
            <person name="Pagani I."/>
            <person name="Pati A."/>
            <person name="Goodwin L."/>
            <person name="Nordberg H.P."/>
            <person name="Cantor M.N."/>
            <person name="Hua S.X."/>
            <person name="Woyke T."/>
            <person name="Eisen J."/>
            <person name="Klenk H.-P."/>
        </authorList>
    </citation>
    <scope>NUCLEOTIDE SEQUENCE [LARGE SCALE GENOMIC DNA]</scope>
    <source>
        <strain evidence="7">DSM 13965</strain>
    </source>
</reference>
<accession>K6PMJ5</accession>
<comment type="cofactor">
    <cofactor evidence="1">
        <name>Zn(2+)</name>
        <dbReference type="ChEBI" id="CHEBI:29105"/>
    </cofactor>
</comment>
<proteinExistence type="inferred from homology"/>
<evidence type="ECO:0000313" key="8">
    <source>
        <dbReference type="Proteomes" id="UP000005710"/>
    </source>
</evidence>
<dbReference type="Pfam" id="PF02633">
    <property type="entry name" value="Creatininase"/>
    <property type="match status" value="1"/>
</dbReference>
<dbReference type="PANTHER" id="PTHR35005">
    <property type="entry name" value="3-DEHYDRO-SCYLLO-INOSOSE HYDROLASE"/>
    <property type="match status" value="1"/>
</dbReference>
<dbReference type="STRING" id="867903.ThesuDRAFT_01822"/>
<dbReference type="Gene3D" id="3.40.50.10310">
    <property type="entry name" value="Creatininase"/>
    <property type="match status" value="1"/>
</dbReference>
<comment type="similarity">
    <text evidence="5">Belongs to the creatininase superfamily.</text>
</comment>
<dbReference type="PANTHER" id="PTHR35005:SF1">
    <property type="entry name" value="2-AMINO-5-FORMYLAMINO-6-RIBOSYLAMINOPYRIMIDIN-4(3H)-ONE 5'-MONOPHOSPHATE DEFORMYLASE"/>
    <property type="match status" value="1"/>
</dbReference>
<dbReference type="HOGENOM" id="CLU_055029_2_1_9"/>
<dbReference type="AlphaFoldDB" id="K6PMJ5"/>
<evidence type="ECO:0000256" key="3">
    <source>
        <dbReference type="ARBA" id="ARBA00022801"/>
    </source>
</evidence>
<dbReference type="GO" id="GO:0016811">
    <property type="term" value="F:hydrolase activity, acting on carbon-nitrogen (but not peptide) bonds, in linear amides"/>
    <property type="evidence" value="ECO:0007669"/>
    <property type="project" value="TreeGrafter"/>
</dbReference>
<protein>
    <submittedName>
        <fullName evidence="7">Uncharacterized protein, putative amidase</fullName>
    </submittedName>
</protein>
<gene>
    <name evidence="7" type="ORF">ThesuDRAFT_01822</name>
</gene>
<dbReference type="RefSeq" id="WP_006904100.1">
    <property type="nucleotide sequence ID" value="NZ_JH976535.1"/>
</dbReference>
<evidence type="ECO:0000256" key="2">
    <source>
        <dbReference type="ARBA" id="ARBA00022723"/>
    </source>
</evidence>
<evidence type="ECO:0000256" key="1">
    <source>
        <dbReference type="ARBA" id="ARBA00001947"/>
    </source>
</evidence>
<reference evidence="7" key="1">
    <citation type="submission" date="2010-10" db="EMBL/GenBank/DDBJ databases">
        <authorList>
            <consortium name="US DOE Joint Genome Institute (JGI-PGF)"/>
            <person name="Lucas S."/>
            <person name="Copeland A."/>
            <person name="Lapidus A."/>
            <person name="Bruce D."/>
            <person name="Goodwin L."/>
            <person name="Pitluck S."/>
            <person name="Kyrpides N."/>
            <person name="Mavromatis K."/>
            <person name="Detter J.C."/>
            <person name="Han C."/>
            <person name="Land M."/>
            <person name="Hauser L."/>
            <person name="Markowitz V."/>
            <person name="Cheng J.-F."/>
            <person name="Hugenholtz P."/>
            <person name="Woyke T."/>
            <person name="Wu D."/>
            <person name="Pukall R."/>
            <person name="Wahrenburg C."/>
            <person name="Brambilla E."/>
            <person name="Klenk H.-P."/>
            <person name="Eisen J.A."/>
        </authorList>
    </citation>
    <scope>NUCLEOTIDE SEQUENCE [LARGE SCALE GENOMIC DNA]</scope>
    <source>
        <strain evidence="7">DSM 13965</strain>
    </source>
</reference>
<evidence type="ECO:0000256" key="4">
    <source>
        <dbReference type="ARBA" id="ARBA00022833"/>
    </source>
</evidence>
<name>K6PMJ5_9FIRM</name>
<dbReference type="Proteomes" id="UP000005710">
    <property type="component" value="Unassembled WGS sequence"/>
</dbReference>